<keyword evidence="2" id="KW-0378">Hydrolase</keyword>
<accession>A0A6G1EKH6</accession>
<protein>
    <recommendedName>
        <fullName evidence="5">Nudix hydrolase domain-containing protein</fullName>
    </recommendedName>
</protein>
<organism evidence="3 4">
    <name type="scientific">Oryza meyeriana var. granulata</name>
    <dbReference type="NCBI Taxonomy" id="110450"/>
    <lineage>
        <taxon>Eukaryota</taxon>
        <taxon>Viridiplantae</taxon>
        <taxon>Streptophyta</taxon>
        <taxon>Embryophyta</taxon>
        <taxon>Tracheophyta</taxon>
        <taxon>Spermatophyta</taxon>
        <taxon>Magnoliopsida</taxon>
        <taxon>Liliopsida</taxon>
        <taxon>Poales</taxon>
        <taxon>Poaceae</taxon>
        <taxon>BOP clade</taxon>
        <taxon>Oryzoideae</taxon>
        <taxon>Oryzeae</taxon>
        <taxon>Oryzinae</taxon>
        <taxon>Oryza</taxon>
        <taxon>Oryza meyeriana</taxon>
    </lineage>
</organism>
<dbReference type="GO" id="GO:0016787">
    <property type="term" value="F:hydrolase activity"/>
    <property type="evidence" value="ECO:0007669"/>
    <property type="project" value="UniProtKB-KW"/>
</dbReference>
<keyword evidence="1" id="KW-0479">Metal-binding</keyword>
<keyword evidence="4" id="KW-1185">Reference proteome</keyword>
<dbReference type="InterPro" id="IPR015797">
    <property type="entry name" value="NUDIX_hydrolase-like_dom_sf"/>
</dbReference>
<name>A0A6G1EKH6_9ORYZ</name>
<evidence type="ECO:0008006" key="5">
    <source>
        <dbReference type="Google" id="ProtNLM"/>
    </source>
</evidence>
<sequence length="116" mass="13358">MQRVSLGLWVFRSKSSQNDGESPRGACKGYIFALEVTEELVRWPEQDTHGRRWVSPEDAFRLCRYDWMRKALAALLDRWQGEIVQCPGFYGGSESKNNYIHPEGYNIDLASKNQSA</sequence>
<dbReference type="Proteomes" id="UP000479710">
    <property type="component" value="Unassembled WGS sequence"/>
</dbReference>
<gene>
    <name evidence="3" type="ORF">E2562_014988</name>
</gene>
<dbReference type="Gene3D" id="3.90.79.10">
    <property type="entry name" value="Nucleoside Triphosphate Pyrophosphohydrolase"/>
    <property type="match status" value="1"/>
</dbReference>
<dbReference type="GO" id="GO:0005634">
    <property type="term" value="C:nucleus"/>
    <property type="evidence" value="ECO:0007669"/>
    <property type="project" value="TreeGrafter"/>
</dbReference>
<comment type="caution">
    <text evidence="3">The sequence shown here is derived from an EMBL/GenBank/DDBJ whole genome shotgun (WGS) entry which is preliminary data.</text>
</comment>
<evidence type="ECO:0000256" key="1">
    <source>
        <dbReference type="ARBA" id="ARBA00022723"/>
    </source>
</evidence>
<reference evidence="3 4" key="1">
    <citation type="submission" date="2019-11" db="EMBL/GenBank/DDBJ databases">
        <title>Whole genome sequence of Oryza granulata.</title>
        <authorList>
            <person name="Li W."/>
        </authorList>
    </citation>
    <scope>NUCLEOTIDE SEQUENCE [LARGE SCALE GENOMIC DNA]</scope>
    <source>
        <strain evidence="4">cv. Menghai</strain>
        <tissue evidence="3">Leaf</tissue>
    </source>
</reference>
<dbReference type="GO" id="GO:0005737">
    <property type="term" value="C:cytoplasm"/>
    <property type="evidence" value="ECO:0007669"/>
    <property type="project" value="TreeGrafter"/>
</dbReference>
<dbReference type="EMBL" id="SPHZ02000003">
    <property type="protein sequence ID" value="KAF0924912.1"/>
    <property type="molecule type" value="Genomic_DNA"/>
</dbReference>
<evidence type="ECO:0000313" key="3">
    <source>
        <dbReference type="EMBL" id="KAF0924912.1"/>
    </source>
</evidence>
<evidence type="ECO:0000313" key="4">
    <source>
        <dbReference type="Proteomes" id="UP000479710"/>
    </source>
</evidence>
<proteinExistence type="predicted"/>
<dbReference type="SUPFAM" id="SSF55811">
    <property type="entry name" value="Nudix"/>
    <property type="match status" value="1"/>
</dbReference>
<dbReference type="PANTHER" id="PTHR12629">
    <property type="entry name" value="DIPHOSPHOINOSITOL POLYPHOSPHATE PHOSPHOHYDROLASE"/>
    <property type="match status" value="1"/>
</dbReference>
<dbReference type="PANTHER" id="PTHR12629:SF58">
    <property type="entry name" value="NUDIX HYDROLASE 12, MITOCHONDRIAL"/>
    <property type="match status" value="1"/>
</dbReference>
<dbReference type="AlphaFoldDB" id="A0A6G1EKH6"/>
<dbReference type="GO" id="GO:0046872">
    <property type="term" value="F:metal ion binding"/>
    <property type="evidence" value="ECO:0007669"/>
    <property type="project" value="UniProtKB-KW"/>
</dbReference>
<dbReference type="OrthoDB" id="1921134at2759"/>
<evidence type="ECO:0000256" key="2">
    <source>
        <dbReference type="ARBA" id="ARBA00022801"/>
    </source>
</evidence>